<dbReference type="Proteomes" id="UP000810171">
    <property type="component" value="Unassembled WGS sequence"/>
</dbReference>
<accession>A0ABS3Z7J1</accession>
<protein>
    <submittedName>
        <fullName evidence="1">Uncharacterized protein</fullName>
    </submittedName>
</protein>
<proteinExistence type="predicted"/>
<dbReference type="EMBL" id="JACVEW010000003">
    <property type="protein sequence ID" value="MBP0047682.1"/>
    <property type="molecule type" value="Genomic_DNA"/>
</dbReference>
<keyword evidence="2" id="KW-1185">Reference proteome</keyword>
<evidence type="ECO:0000313" key="1">
    <source>
        <dbReference type="EMBL" id="MBP0047682.1"/>
    </source>
</evidence>
<organism evidence="1 2">
    <name type="scientific">Marinobacterium alkalitolerans</name>
    <dbReference type="NCBI Taxonomy" id="1542925"/>
    <lineage>
        <taxon>Bacteria</taxon>
        <taxon>Pseudomonadati</taxon>
        <taxon>Pseudomonadota</taxon>
        <taxon>Gammaproteobacteria</taxon>
        <taxon>Oceanospirillales</taxon>
        <taxon>Oceanospirillaceae</taxon>
        <taxon>Marinobacterium</taxon>
    </lineage>
</organism>
<sequence>MERIQTLPRKTAAIRYRQREQLTGGVVVLNHGIPTGWMNQLRDPHTWQPGVTAVDERGNEWIALGGNETDGATEWRPLNG</sequence>
<comment type="caution">
    <text evidence="1">The sequence shown here is derived from an EMBL/GenBank/DDBJ whole genome shotgun (WGS) entry which is preliminary data.</text>
</comment>
<reference evidence="1 2" key="1">
    <citation type="submission" date="2020-09" db="EMBL/GenBank/DDBJ databases">
        <authorList>
            <person name="Tanuku N.R.S."/>
        </authorList>
    </citation>
    <scope>NUCLEOTIDE SEQUENCE [LARGE SCALE GENOMIC DNA]</scope>
    <source>
        <strain evidence="1 2">AK62</strain>
    </source>
</reference>
<evidence type="ECO:0000313" key="2">
    <source>
        <dbReference type="Proteomes" id="UP000810171"/>
    </source>
</evidence>
<name>A0ABS3Z7J1_9GAMM</name>
<gene>
    <name evidence="1" type="ORF">H9C73_02950</name>
</gene>